<keyword evidence="7" id="KW-1185">Reference proteome</keyword>
<evidence type="ECO:0008006" key="8">
    <source>
        <dbReference type="Google" id="ProtNLM"/>
    </source>
</evidence>
<evidence type="ECO:0000256" key="1">
    <source>
        <dbReference type="ARBA" id="ARBA00004141"/>
    </source>
</evidence>
<comment type="subcellular location">
    <subcellularLocation>
        <location evidence="1">Membrane</location>
        <topology evidence="1">Multi-pass membrane protein</topology>
    </subcellularLocation>
</comment>
<dbReference type="SUPFAM" id="SSF144083">
    <property type="entry name" value="Magnesium transport protein CorA, transmembrane region"/>
    <property type="match status" value="1"/>
</dbReference>
<accession>A0A2T2P9Z3</accession>
<keyword evidence="3 5" id="KW-1133">Transmembrane helix</keyword>
<feature type="transmembrane region" description="Helical" evidence="5">
    <location>
        <begin position="226"/>
        <end position="244"/>
    </location>
</feature>
<organism evidence="6 7">
    <name type="scientific">Corynespora cassiicola Philippines</name>
    <dbReference type="NCBI Taxonomy" id="1448308"/>
    <lineage>
        <taxon>Eukaryota</taxon>
        <taxon>Fungi</taxon>
        <taxon>Dikarya</taxon>
        <taxon>Ascomycota</taxon>
        <taxon>Pezizomycotina</taxon>
        <taxon>Dothideomycetes</taxon>
        <taxon>Pleosporomycetidae</taxon>
        <taxon>Pleosporales</taxon>
        <taxon>Corynesporascaceae</taxon>
        <taxon>Corynespora</taxon>
    </lineage>
</organism>
<dbReference type="GO" id="GO:0016020">
    <property type="term" value="C:membrane"/>
    <property type="evidence" value="ECO:0007669"/>
    <property type="project" value="UniProtKB-SubCell"/>
</dbReference>
<evidence type="ECO:0000256" key="2">
    <source>
        <dbReference type="ARBA" id="ARBA00022692"/>
    </source>
</evidence>
<name>A0A2T2P9Z3_CORCC</name>
<dbReference type="STRING" id="1448308.A0A2T2P9Z3"/>
<keyword evidence="4 5" id="KW-0472">Membrane</keyword>
<protein>
    <recommendedName>
        <fullName evidence="8">Cora-domain-containing protein</fullName>
    </recommendedName>
</protein>
<evidence type="ECO:0000256" key="3">
    <source>
        <dbReference type="ARBA" id="ARBA00022989"/>
    </source>
</evidence>
<evidence type="ECO:0000256" key="5">
    <source>
        <dbReference type="SAM" id="Phobius"/>
    </source>
</evidence>
<gene>
    <name evidence="6" type="ORF">BS50DRAFT_17078</name>
</gene>
<sequence length="304" mass="33932">MKPLSGPHSWVIRQTGIYHKFEKSPKRSTIILISPSPSNVAVRKIKEKLSNALGRDQIVSNPILVHGLMITSYISNWRGYCGHIESSLEEISGKVDTAELGSTLDINYATLRTVNRLKKKFLPLRSIFASSTNIIHILQSLDVFTVAEDCDAAICSLFINLSNEIMAHAENTSYLIEFADRTRMQISDTLNLMNQKVAKEQSHQVFKLTESSAGDSAAIRTITNLTLIYLPFSFIATIMGMSFFEMDTKSQKIVVSHQLWIYICLSIPLTATTIIISRLITRKITSDMGVSRPKDSLTSSESIV</sequence>
<proteinExistence type="predicted"/>
<feature type="transmembrane region" description="Helical" evidence="5">
    <location>
        <begin position="259"/>
        <end position="280"/>
    </location>
</feature>
<keyword evidence="2 5" id="KW-0812">Transmembrane</keyword>
<dbReference type="Proteomes" id="UP000240883">
    <property type="component" value="Unassembled WGS sequence"/>
</dbReference>
<dbReference type="AlphaFoldDB" id="A0A2T2P9Z3"/>
<evidence type="ECO:0000256" key="4">
    <source>
        <dbReference type="ARBA" id="ARBA00023136"/>
    </source>
</evidence>
<dbReference type="EMBL" id="KZ678128">
    <property type="protein sequence ID" value="PSN74471.1"/>
    <property type="molecule type" value="Genomic_DNA"/>
</dbReference>
<evidence type="ECO:0000313" key="6">
    <source>
        <dbReference type="EMBL" id="PSN74471.1"/>
    </source>
</evidence>
<evidence type="ECO:0000313" key="7">
    <source>
        <dbReference type="Proteomes" id="UP000240883"/>
    </source>
</evidence>
<dbReference type="InterPro" id="IPR045863">
    <property type="entry name" value="CorA_TM1_TM2"/>
</dbReference>
<dbReference type="Gene3D" id="1.20.58.340">
    <property type="entry name" value="Magnesium transport protein CorA, transmembrane region"/>
    <property type="match status" value="1"/>
</dbReference>
<dbReference type="OrthoDB" id="5396681at2759"/>
<reference evidence="6 7" key="1">
    <citation type="journal article" date="2018" name="Front. Microbiol.">
        <title>Genome-Wide Analysis of Corynespora cassiicola Leaf Fall Disease Putative Effectors.</title>
        <authorList>
            <person name="Lopez D."/>
            <person name="Ribeiro S."/>
            <person name="Label P."/>
            <person name="Fumanal B."/>
            <person name="Venisse J.S."/>
            <person name="Kohler A."/>
            <person name="de Oliveira R.R."/>
            <person name="Labutti K."/>
            <person name="Lipzen A."/>
            <person name="Lail K."/>
            <person name="Bauer D."/>
            <person name="Ohm R.A."/>
            <person name="Barry K.W."/>
            <person name="Spatafora J."/>
            <person name="Grigoriev I.V."/>
            <person name="Martin F.M."/>
            <person name="Pujade-Renaud V."/>
        </authorList>
    </citation>
    <scope>NUCLEOTIDE SEQUENCE [LARGE SCALE GENOMIC DNA]</scope>
    <source>
        <strain evidence="6 7">Philippines</strain>
    </source>
</reference>